<dbReference type="PANTHER" id="PTHR43830:SF3">
    <property type="entry name" value="PROTEIN PSP1"/>
    <property type="match status" value="1"/>
</dbReference>
<dbReference type="InterPro" id="IPR047767">
    <property type="entry name" value="PSP1-like"/>
</dbReference>
<dbReference type="GO" id="GO:0005737">
    <property type="term" value="C:cytoplasm"/>
    <property type="evidence" value="ECO:0007669"/>
    <property type="project" value="TreeGrafter"/>
</dbReference>
<protein>
    <recommendedName>
        <fullName evidence="2">PSP1 C-terminal domain-containing protein</fullName>
    </recommendedName>
</protein>
<dbReference type="InterPro" id="IPR007557">
    <property type="entry name" value="PSP1_C"/>
</dbReference>
<evidence type="ECO:0000313" key="4">
    <source>
        <dbReference type="Proteomes" id="UP000607645"/>
    </source>
</evidence>
<feature type="compositionally biased region" description="Basic and acidic residues" evidence="1">
    <location>
        <begin position="323"/>
        <end position="333"/>
    </location>
</feature>
<evidence type="ECO:0000313" key="3">
    <source>
        <dbReference type="EMBL" id="MBC5736582.1"/>
    </source>
</evidence>
<feature type="domain" description="PSP1 C-terminal" evidence="2">
    <location>
        <begin position="61"/>
        <end position="146"/>
    </location>
</feature>
<dbReference type="EMBL" id="JACOPQ010000004">
    <property type="protein sequence ID" value="MBC5736582.1"/>
    <property type="molecule type" value="Genomic_DNA"/>
</dbReference>
<dbReference type="PANTHER" id="PTHR43830">
    <property type="entry name" value="PROTEIN PSP1"/>
    <property type="match status" value="1"/>
</dbReference>
<dbReference type="PROSITE" id="PS51411">
    <property type="entry name" value="PSP1_C"/>
    <property type="match status" value="1"/>
</dbReference>
<dbReference type="NCBIfam" id="NF041131">
    <property type="entry name" value="RicT_YaaT_fam"/>
    <property type="match status" value="1"/>
</dbReference>
<evidence type="ECO:0000256" key="1">
    <source>
        <dbReference type="SAM" id="MobiDB-lite"/>
    </source>
</evidence>
<proteinExistence type="predicted"/>
<organism evidence="3 4">
    <name type="scientific">Lawsonibacter faecis</name>
    <dbReference type="NCBI Taxonomy" id="2763052"/>
    <lineage>
        <taxon>Bacteria</taxon>
        <taxon>Bacillati</taxon>
        <taxon>Bacillota</taxon>
        <taxon>Clostridia</taxon>
        <taxon>Eubacteriales</taxon>
        <taxon>Oscillospiraceae</taxon>
        <taxon>Lawsonibacter</taxon>
    </lineage>
</organism>
<sequence>MTEIIGVRFKSGGKEYYFDPKGVAVEPGQGVIIETSRGIEYGECTKPNTMVEDSAVVQPLRALVRIATEKDLETVAKNREKEEKAFKVCQEKIAEHKLDMKLVEVEYNFEGNKILFFFTSEGRVDFRSLVKDLAGIFHTRIELRQIGVRDEAKMLGGLGICGKPFCCSTFLEEFQPVSIKMAKTQSLSLNPTKISGTCGRLMCCLKYEQDAYEDAVKRMPKQESFVETPEGVGTVSQVNLLREQVKVRLEEAPETPRCFHNCEICVVRNGKGKRPEGYVAPPPEELAKLRKVTPPPEDPAAALQSRLGSTLAGLGMTAPAEPQARREHGENRPRGGRGRGRGGSKPPEATREEASGEQKPRQERQEKPRQERPRGDKPQAQPKPQNPPKPKAEKAPQQSAGDRAPQGEGESKPGGSRHRHRRYRGRPKGDGGKSAPPPAGQ</sequence>
<dbReference type="Pfam" id="PF04468">
    <property type="entry name" value="PSP1"/>
    <property type="match status" value="1"/>
</dbReference>
<feature type="region of interest" description="Disordered" evidence="1">
    <location>
        <begin position="317"/>
        <end position="441"/>
    </location>
</feature>
<feature type="compositionally biased region" description="Basic and acidic residues" evidence="1">
    <location>
        <begin position="348"/>
        <end position="377"/>
    </location>
</feature>
<feature type="compositionally biased region" description="Basic residues" evidence="1">
    <location>
        <begin position="415"/>
        <end position="426"/>
    </location>
</feature>
<evidence type="ECO:0000259" key="2">
    <source>
        <dbReference type="PROSITE" id="PS51411"/>
    </source>
</evidence>
<dbReference type="AlphaFoldDB" id="A0A8J6J5K7"/>
<dbReference type="Proteomes" id="UP000607645">
    <property type="component" value="Unassembled WGS sequence"/>
</dbReference>
<comment type="caution">
    <text evidence="3">The sequence shown here is derived from an EMBL/GenBank/DDBJ whole genome shotgun (WGS) entry which is preliminary data.</text>
</comment>
<accession>A0A8J6J5K7</accession>
<gene>
    <name evidence="3" type="ORF">H8S62_06115</name>
</gene>
<keyword evidence="4" id="KW-1185">Reference proteome</keyword>
<dbReference type="RefSeq" id="WP_186918793.1">
    <property type="nucleotide sequence ID" value="NZ_JACOPQ010000004.1"/>
</dbReference>
<name>A0A8J6J5K7_9FIRM</name>
<reference evidence="3" key="1">
    <citation type="submission" date="2020-08" db="EMBL/GenBank/DDBJ databases">
        <title>Genome public.</title>
        <authorList>
            <person name="Liu C."/>
            <person name="Sun Q."/>
        </authorList>
    </citation>
    <scope>NUCLEOTIDE SEQUENCE</scope>
    <source>
        <strain evidence="3">NSJ-52</strain>
    </source>
</reference>